<organism evidence="1 2">
    <name type="scientific">Phlebiopsis gigantea (strain 11061_1 CR5-6)</name>
    <name type="common">White-rot fungus</name>
    <name type="synonym">Peniophora gigantea</name>
    <dbReference type="NCBI Taxonomy" id="745531"/>
    <lineage>
        <taxon>Eukaryota</taxon>
        <taxon>Fungi</taxon>
        <taxon>Dikarya</taxon>
        <taxon>Basidiomycota</taxon>
        <taxon>Agaricomycotina</taxon>
        <taxon>Agaricomycetes</taxon>
        <taxon>Polyporales</taxon>
        <taxon>Phanerochaetaceae</taxon>
        <taxon>Phlebiopsis</taxon>
    </lineage>
</organism>
<dbReference type="HOGENOM" id="CLU_117772_0_0_1"/>
<name>A0A0C3NCX7_PHLG1</name>
<reference evidence="1 2" key="1">
    <citation type="journal article" date="2014" name="PLoS Genet.">
        <title>Analysis of the Phlebiopsis gigantea genome, transcriptome and secretome provides insight into its pioneer colonization strategies of wood.</title>
        <authorList>
            <person name="Hori C."/>
            <person name="Ishida T."/>
            <person name="Igarashi K."/>
            <person name="Samejima M."/>
            <person name="Suzuki H."/>
            <person name="Master E."/>
            <person name="Ferreira P."/>
            <person name="Ruiz-Duenas F.J."/>
            <person name="Held B."/>
            <person name="Canessa P."/>
            <person name="Larrondo L.F."/>
            <person name="Schmoll M."/>
            <person name="Druzhinina I.S."/>
            <person name="Kubicek C.P."/>
            <person name="Gaskell J.A."/>
            <person name="Kersten P."/>
            <person name="St John F."/>
            <person name="Glasner J."/>
            <person name="Sabat G."/>
            <person name="Splinter BonDurant S."/>
            <person name="Syed K."/>
            <person name="Yadav J."/>
            <person name="Mgbeahuruike A.C."/>
            <person name="Kovalchuk A."/>
            <person name="Asiegbu F.O."/>
            <person name="Lackner G."/>
            <person name="Hoffmeister D."/>
            <person name="Rencoret J."/>
            <person name="Gutierrez A."/>
            <person name="Sun H."/>
            <person name="Lindquist E."/>
            <person name="Barry K."/>
            <person name="Riley R."/>
            <person name="Grigoriev I.V."/>
            <person name="Henrissat B."/>
            <person name="Kues U."/>
            <person name="Berka R.M."/>
            <person name="Martinez A.T."/>
            <person name="Covert S.F."/>
            <person name="Blanchette R.A."/>
            <person name="Cullen D."/>
        </authorList>
    </citation>
    <scope>NUCLEOTIDE SEQUENCE [LARGE SCALE GENOMIC DNA]</scope>
    <source>
        <strain evidence="1 2">11061_1 CR5-6</strain>
    </source>
</reference>
<protein>
    <submittedName>
        <fullName evidence="1">Uncharacterized protein</fullName>
    </submittedName>
</protein>
<dbReference type="EMBL" id="KN840680">
    <property type="protein sequence ID" value="KIP02364.1"/>
    <property type="molecule type" value="Genomic_DNA"/>
</dbReference>
<accession>A0A0C3NCX7</accession>
<keyword evidence="2" id="KW-1185">Reference proteome</keyword>
<dbReference type="Proteomes" id="UP000053257">
    <property type="component" value="Unassembled WGS sequence"/>
</dbReference>
<dbReference type="AlphaFoldDB" id="A0A0C3NCX7"/>
<evidence type="ECO:0000313" key="2">
    <source>
        <dbReference type="Proteomes" id="UP000053257"/>
    </source>
</evidence>
<dbReference type="OrthoDB" id="3334523at2759"/>
<evidence type="ECO:0000313" key="1">
    <source>
        <dbReference type="EMBL" id="KIP02364.1"/>
    </source>
</evidence>
<gene>
    <name evidence="1" type="ORF">PHLGIDRAFT_37922</name>
</gene>
<sequence length="162" mass="17786">MPVQKGDVLLIPTSVDAAQRVTVKWQQTFSDKTATYYTIVAKNKTQGNAEVVFFVATEWYEGTGGPAQHLSHVAPKNADGLYELTVDDKCQYGQKNKEGEMRFVVYHDKGRKPYQHRFIETSFGSLAGNVAAKIAGALGYGGIGDIAKTLSGNYLGDYLHTF</sequence>
<proteinExistence type="predicted"/>